<dbReference type="AlphaFoldDB" id="B6K7T8"/>
<organism evidence="1 2">
    <name type="scientific">Schizosaccharomyces japonicus (strain yFS275 / FY16936)</name>
    <name type="common">Fission yeast</name>
    <dbReference type="NCBI Taxonomy" id="402676"/>
    <lineage>
        <taxon>Eukaryota</taxon>
        <taxon>Fungi</taxon>
        <taxon>Dikarya</taxon>
        <taxon>Ascomycota</taxon>
        <taxon>Taphrinomycotina</taxon>
        <taxon>Schizosaccharomycetes</taxon>
        <taxon>Schizosaccharomycetales</taxon>
        <taxon>Schizosaccharomycetaceae</taxon>
        <taxon>Schizosaccharomyces</taxon>
    </lineage>
</organism>
<dbReference type="RefSeq" id="XP_002175885.1">
    <property type="nucleotide sequence ID" value="XM_002175849.1"/>
</dbReference>
<dbReference type="VEuPathDB" id="FungiDB:SJAG_04809"/>
<accession>B6K7T8</accession>
<dbReference type="HOGENOM" id="CLU_1355356_0_0_1"/>
<dbReference type="JaponicusDB" id="SJAG_04809"/>
<keyword evidence="2" id="KW-1185">Reference proteome</keyword>
<reference evidence="1 2" key="1">
    <citation type="journal article" date="2011" name="Science">
        <title>Comparative functional genomics of the fission yeasts.</title>
        <authorList>
            <person name="Rhind N."/>
            <person name="Chen Z."/>
            <person name="Yassour M."/>
            <person name="Thompson D.A."/>
            <person name="Haas B.J."/>
            <person name="Habib N."/>
            <person name="Wapinski I."/>
            <person name="Roy S."/>
            <person name="Lin M.F."/>
            <person name="Heiman D.I."/>
            <person name="Young S.K."/>
            <person name="Furuya K."/>
            <person name="Guo Y."/>
            <person name="Pidoux A."/>
            <person name="Chen H.M."/>
            <person name="Robbertse B."/>
            <person name="Goldberg J.M."/>
            <person name="Aoki K."/>
            <person name="Bayne E.H."/>
            <person name="Berlin A.M."/>
            <person name="Desjardins C.A."/>
            <person name="Dobbs E."/>
            <person name="Dukaj L."/>
            <person name="Fan L."/>
            <person name="FitzGerald M.G."/>
            <person name="French C."/>
            <person name="Gujja S."/>
            <person name="Hansen K."/>
            <person name="Keifenheim D."/>
            <person name="Levin J.Z."/>
            <person name="Mosher R.A."/>
            <person name="Mueller C.A."/>
            <person name="Pfiffner J."/>
            <person name="Priest M."/>
            <person name="Russ C."/>
            <person name="Smialowska A."/>
            <person name="Swoboda P."/>
            <person name="Sykes S.M."/>
            <person name="Vaughn M."/>
            <person name="Vengrova S."/>
            <person name="Yoder R."/>
            <person name="Zeng Q."/>
            <person name="Allshire R."/>
            <person name="Baulcombe D."/>
            <person name="Birren B.W."/>
            <person name="Brown W."/>
            <person name="Ekwall K."/>
            <person name="Kellis M."/>
            <person name="Leatherwood J."/>
            <person name="Levin H."/>
            <person name="Margalit H."/>
            <person name="Martienssen R."/>
            <person name="Nieduszynski C.A."/>
            <person name="Spatafora J.W."/>
            <person name="Friedman N."/>
            <person name="Dalgaard J.Z."/>
            <person name="Baumann P."/>
            <person name="Niki H."/>
            <person name="Regev A."/>
            <person name="Nusbaum C."/>
        </authorList>
    </citation>
    <scope>NUCLEOTIDE SEQUENCE [LARGE SCALE GENOMIC DNA]</scope>
    <source>
        <strain evidence="2">yFS275 / FY16936</strain>
    </source>
</reference>
<dbReference type="EMBL" id="KE651168">
    <property type="protein sequence ID" value="EEB09592.1"/>
    <property type="molecule type" value="Genomic_DNA"/>
</dbReference>
<gene>
    <name evidence="1" type="ORF">SJAG_04809</name>
</gene>
<dbReference type="GeneID" id="7049390"/>
<dbReference type="Proteomes" id="UP000001744">
    <property type="component" value="Unassembled WGS sequence"/>
</dbReference>
<evidence type="ECO:0000313" key="1">
    <source>
        <dbReference type="EMBL" id="EEB09592.1"/>
    </source>
</evidence>
<evidence type="ECO:0000313" key="2">
    <source>
        <dbReference type="Proteomes" id="UP000001744"/>
    </source>
</evidence>
<name>B6K7T8_SCHJY</name>
<protein>
    <submittedName>
        <fullName evidence="1">Uncharacterized protein</fullName>
    </submittedName>
</protein>
<proteinExistence type="predicted"/>
<sequence>MAIEALKTKKRAHSSCFDFFDEKRLYGTVLQRSSEVFEDGEALASLICTEWLPDLVVRGEKLLTVQDLHYLLVNSMPVFSQLDPRRQAEVLRSALEMWGYMWGLNEEKDDEIREQGCGAEASHDGTFNCSSRASLRVLADITNTVDSFSPVTVAPEYPISPTSSSETVEEVFSWIDPDEDAEATEEEDWSVAESMIRLCQPR</sequence>